<comment type="function">
    <text evidence="6">Catalyzes the 2'-O-methylation of the ribose of cytidine 1402 (C1402) in 16S rRNA.</text>
</comment>
<keyword evidence="2 6" id="KW-0698">rRNA processing</keyword>
<feature type="domain" description="Tetrapyrrole methylase" evidence="7">
    <location>
        <begin position="6"/>
        <end position="207"/>
    </location>
</feature>
<evidence type="ECO:0000256" key="4">
    <source>
        <dbReference type="ARBA" id="ARBA00022679"/>
    </source>
</evidence>
<comment type="caution">
    <text evidence="9">The sequence shown here is derived from an EMBL/GenBank/DDBJ whole genome shotgun (WGS) entry which is preliminary data.</text>
</comment>
<keyword evidence="3 6" id="KW-0489">Methyltransferase</keyword>
<dbReference type="RefSeq" id="WP_306728017.1">
    <property type="nucleotide sequence ID" value="NZ_JAVDDT010000003.1"/>
</dbReference>
<dbReference type="PROSITE" id="PS01296">
    <property type="entry name" value="RSMI"/>
    <property type="match status" value="1"/>
</dbReference>
<dbReference type="InterPro" id="IPR000878">
    <property type="entry name" value="4pyrrol_Mease"/>
</dbReference>
<evidence type="ECO:0000256" key="5">
    <source>
        <dbReference type="ARBA" id="ARBA00022691"/>
    </source>
</evidence>
<evidence type="ECO:0000256" key="6">
    <source>
        <dbReference type="HAMAP-Rule" id="MF_01877"/>
    </source>
</evidence>
<keyword evidence="4 6" id="KW-0808">Transferase</keyword>
<evidence type="ECO:0000256" key="3">
    <source>
        <dbReference type="ARBA" id="ARBA00022603"/>
    </source>
</evidence>
<comment type="catalytic activity">
    <reaction evidence="6">
        <text>cytidine(1402) in 16S rRNA + S-adenosyl-L-methionine = 2'-O-methylcytidine(1402) in 16S rRNA + S-adenosyl-L-homocysteine + H(+)</text>
        <dbReference type="Rhea" id="RHEA:42924"/>
        <dbReference type="Rhea" id="RHEA-COMP:10285"/>
        <dbReference type="Rhea" id="RHEA-COMP:10286"/>
        <dbReference type="ChEBI" id="CHEBI:15378"/>
        <dbReference type="ChEBI" id="CHEBI:57856"/>
        <dbReference type="ChEBI" id="CHEBI:59789"/>
        <dbReference type="ChEBI" id="CHEBI:74495"/>
        <dbReference type="ChEBI" id="CHEBI:82748"/>
        <dbReference type="EC" id="2.1.1.198"/>
    </reaction>
</comment>
<dbReference type="CDD" id="cd11648">
    <property type="entry name" value="RsmI"/>
    <property type="match status" value="1"/>
</dbReference>
<dbReference type="GO" id="GO:0008168">
    <property type="term" value="F:methyltransferase activity"/>
    <property type="evidence" value="ECO:0007669"/>
    <property type="project" value="UniProtKB-KW"/>
</dbReference>
<dbReference type="InterPro" id="IPR018063">
    <property type="entry name" value="SAM_MeTrfase_RsmI_CS"/>
</dbReference>
<dbReference type="SUPFAM" id="SSF53790">
    <property type="entry name" value="Tetrapyrrole methylase"/>
    <property type="match status" value="1"/>
</dbReference>
<dbReference type="GO" id="GO:0032259">
    <property type="term" value="P:methylation"/>
    <property type="evidence" value="ECO:0007669"/>
    <property type="project" value="UniProtKB-KW"/>
</dbReference>
<keyword evidence="1 6" id="KW-0963">Cytoplasm</keyword>
<dbReference type="Pfam" id="PF00590">
    <property type="entry name" value="TP_methylase"/>
    <property type="match status" value="1"/>
</dbReference>
<dbReference type="PANTHER" id="PTHR46111">
    <property type="entry name" value="RIBOSOMAL RNA SMALL SUBUNIT METHYLTRANSFERASE I"/>
    <property type="match status" value="1"/>
</dbReference>
<keyword evidence="5 6" id="KW-0949">S-adenosyl-L-methionine</keyword>
<dbReference type="HAMAP" id="MF_01877">
    <property type="entry name" value="16SrRNA_methyltr_I"/>
    <property type="match status" value="1"/>
</dbReference>
<dbReference type="InterPro" id="IPR035996">
    <property type="entry name" value="4pyrrol_Methylase_sf"/>
</dbReference>
<name>A0ABU0W688_9GAMM</name>
<evidence type="ECO:0000256" key="2">
    <source>
        <dbReference type="ARBA" id="ARBA00022552"/>
    </source>
</evidence>
<dbReference type="Proteomes" id="UP001239019">
    <property type="component" value="Unassembled WGS sequence"/>
</dbReference>
<dbReference type="EC" id="2.1.1.198" evidence="6"/>
<evidence type="ECO:0000259" key="8">
    <source>
        <dbReference type="Pfam" id="PF23016"/>
    </source>
</evidence>
<proteinExistence type="inferred from homology"/>
<keyword evidence="10" id="KW-1185">Reference proteome</keyword>
<dbReference type="Gene3D" id="3.40.1010.10">
    <property type="entry name" value="Cobalt-precorrin-4 Transmethylase, Domain 1"/>
    <property type="match status" value="1"/>
</dbReference>
<evidence type="ECO:0000256" key="1">
    <source>
        <dbReference type="ARBA" id="ARBA00022490"/>
    </source>
</evidence>
<evidence type="ECO:0000313" key="10">
    <source>
        <dbReference type="Proteomes" id="UP001239019"/>
    </source>
</evidence>
<evidence type="ECO:0000313" key="9">
    <source>
        <dbReference type="EMBL" id="MDQ2069516.1"/>
    </source>
</evidence>
<dbReference type="NCBIfam" id="TIGR00096">
    <property type="entry name" value="16S rRNA (cytidine(1402)-2'-O)-methyltransferase"/>
    <property type="match status" value="1"/>
</dbReference>
<sequence length="291" mass="30670">MQQSGTLYIVATPIGNLDDASSRMRQVLAAVDCIACEDTRHSGRLLTHLGIRKPLVSLHEHNEAERVPGLIAALASGENVALVSDAGTPLLSDPGFPLVRSAVASGIPVCPVPGPNAAIAALSASGIAPEPFRFLGFPPRQPGARRRYFESLAEVEDTLIFYESIHRLAATLADLCQTLGAERSACVGRELTKRHEQLRHGDLAELADWAAHAPEARKGEAVIVVAGAPANDPDEVLQGEGARAINTDALLRALSEALAPRKAAQVAAKATGLPKNALYQRLLALKGDDST</sequence>
<protein>
    <recommendedName>
        <fullName evidence="6">Ribosomal RNA small subunit methyltransferase I</fullName>
        <ecNumber evidence="6">2.1.1.198</ecNumber>
    </recommendedName>
    <alternativeName>
        <fullName evidence="6">16S rRNA 2'-O-ribose C1402 methyltransferase</fullName>
    </alternativeName>
    <alternativeName>
        <fullName evidence="6">rRNA (cytidine-2'-O-)-methyltransferase RsmI</fullName>
    </alternativeName>
</protein>
<dbReference type="InterPro" id="IPR014776">
    <property type="entry name" value="4pyrrole_Mease_sub2"/>
</dbReference>
<comment type="similarity">
    <text evidence="6">Belongs to the methyltransferase superfamily. RsmI family.</text>
</comment>
<dbReference type="InterPro" id="IPR053910">
    <property type="entry name" value="RsmI_HTH"/>
</dbReference>
<dbReference type="EMBL" id="JAVDDT010000003">
    <property type="protein sequence ID" value="MDQ2069516.1"/>
    <property type="molecule type" value="Genomic_DNA"/>
</dbReference>
<accession>A0ABU0W688</accession>
<dbReference type="PANTHER" id="PTHR46111:SF1">
    <property type="entry name" value="RIBOSOMAL RNA SMALL SUBUNIT METHYLTRANSFERASE I"/>
    <property type="match status" value="1"/>
</dbReference>
<organism evidence="9 10">
    <name type="scientific">Natronospira bacteriovora</name>
    <dbReference type="NCBI Taxonomy" id="3069753"/>
    <lineage>
        <taxon>Bacteria</taxon>
        <taxon>Pseudomonadati</taxon>
        <taxon>Pseudomonadota</taxon>
        <taxon>Gammaproteobacteria</taxon>
        <taxon>Natronospirales</taxon>
        <taxon>Natronospiraceae</taxon>
        <taxon>Natronospira</taxon>
    </lineage>
</organism>
<feature type="domain" description="RsmI HTH" evidence="8">
    <location>
        <begin position="247"/>
        <end position="286"/>
    </location>
</feature>
<dbReference type="InterPro" id="IPR008189">
    <property type="entry name" value="rRNA_ssu_MeTfrase_I"/>
</dbReference>
<dbReference type="InterPro" id="IPR014777">
    <property type="entry name" value="4pyrrole_Mease_sub1"/>
</dbReference>
<dbReference type="PIRSF" id="PIRSF005917">
    <property type="entry name" value="MTase_YraL"/>
    <property type="match status" value="1"/>
</dbReference>
<dbReference type="Pfam" id="PF23016">
    <property type="entry name" value="RsmI_C"/>
    <property type="match status" value="1"/>
</dbReference>
<gene>
    <name evidence="6 9" type="primary">rsmI</name>
    <name evidence="9" type="ORF">RBH19_06505</name>
</gene>
<comment type="subcellular location">
    <subcellularLocation>
        <location evidence="6">Cytoplasm</location>
    </subcellularLocation>
</comment>
<dbReference type="Gene3D" id="3.30.950.10">
    <property type="entry name" value="Methyltransferase, Cobalt-precorrin-4 Transmethylase, Domain 2"/>
    <property type="match status" value="1"/>
</dbReference>
<reference evidence="9 10" key="1">
    <citation type="submission" date="2023-08" db="EMBL/GenBank/DDBJ databases">
        <title>Whole-genome sequencing of halo(alkali)philic microorganisms from hypersaline lakes.</title>
        <authorList>
            <person name="Sorokin D.Y."/>
            <person name="Abbas B."/>
            <person name="Merkel A.Y."/>
        </authorList>
    </citation>
    <scope>NUCLEOTIDE SEQUENCE [LARGE SCALE GENOMIC DNA]</scope>
    <source>
        <strain evidence="9 10">AB-CW4</strain>
    </source>
</reference>
<evidence type="ECO:0000259" key="7">
    <source>
        <dbReference type="Pfam" id="PF00590"/>
    </source>
</evidence>